<comment type="caution">
    <text evidence="1">The sequence shown here is derived from an EMBL/GenBank/DDBJ whole genome shotgun (WGS) entry which is preliminary data.</text>
</comment>
<accession>A0A3N1UFN5</accession>
<gene>
    <name evidence="1" type="ORF">EDC27_2754</name>
</gene>
<organism evidence="1 2">
    <name type="scientific">Desulfosoma caldarium</name>
    <dbReference type="NCBI Taxonomy" id="610254"/>
    <lineage>
        <taxon>Bacteria</taxon>
        <taxon>Pseudomonadati</taxon>
        <taxon>Thermodesulfobacteriota</taxon>
        <taxon>Syntrophobacteria</taxon>
        <taxon>Syntrophobacterales</taxon>
        <taxon>Syntrophobacteraceae</taxon>
        <taxon>Desulfosoma</taxon>
    </lineage>
</organism>
<dbReference type="OrthoDB" id="678047at2"/>
<dbReference type="Proteomes" id="UP000276223">
    <property type="component" value="Unassembled WGS sequence"/>
</dbReference>
<keyword evidence="2" id="KW-1185">Reference proteome</keyword>
<name>A0A3N1UFN5_9BACT</name>
<evidence type="ECO:0000313" key="1">
    <source>
        <dbReference type="EMBL" id="ROQ90142.1"/>
    </source>
</evidence>
<dbReference type="RefSeq" id="WP_123291206.1">
    <property type="nucleotide sequence ID" value="NZ_RJVA01000015.1"/>
</dbReference>
<proteinExistence type="predicted"/>
<sequence>MAESSLSVNENELRHWIAPHVTEVLRDKADALFYEKIAAFVSKNEPRARELALRKKVGRMEEEIKALPEIHMAHFNAAEKAL</sequence>
<evidence type="ECO:0000313" key="2">
    <source>
        <dbReference type="Proteomes" id="UP000276223"/>
    </source>
</evidence>
<dbReference type="AlphaFoldDB" id="A0A3N1UFN5"/>
<dbReference type="EMBL" id="RJVA01000015">
    <property type="protein sequence ID" value="ROQ90142.1"/>
    <property type="molecule type" value="Genomic_DNA"/>
</dbReference>
<reference evidence="1 2" key="1">
    <citation type="submission" date="2018-11" db="EMBL/GenBank/DDBJ databases">
        <title>Genomic Encyclopedia of Type Strains, Phase IV (KMG-IV): sequencing the most valuable type-strain genomes for metagenomic binning, comparative biology and taxonomic classification.</title>
        <authorList>
            <person name="Goeker M."/>
        </authorList>
    </citation>
    <scope>NUCLEOTIDE SEQUENCE [LARGE SCALE GENOMIC DNA]</scope>
    <source>
        <strain evidence="1 2">DSM 22027</strain>
    </source>
</reference>
<protein>
    <submittedName>
        <fullName evidence="1">Uncharacterized protein</fullName>
    </submittedName>
</protein>